<proteinExistence type="predicted"/>
<accession>A0A2C8Z688</accession>
<dbReference type="Proteomes" id="UP000219440">
    <property type="component" value="Unassembled WGS sequence"/>
</dbReference>
<evidence type="ECO:0000313" key="2">
    <source>
        <dbReference type="Proteomes" id="UP000219440"/>
    </source>
</evidence>
<evidence type="ECO:0000313" key="1">
    <source>
        <dbReference type="EMBL" id="SOE59304.1"/>
    </source>
</evidence>
<name>A0A2C8Z688_9MICO</name>
<dbReference type="EMBL" id="OCST01000002">
    <property type="protein sequence ID" value="SOE59304.1"/>
    <property type="molecule type" value="Genomic_DNA"/>
</dbReference>
<reference evidence="1 2" key="1">
    <citation type="submission" date="2017-09" db="EMBL/GenBank/DDBJ databases">
        <authorList>
            <person name="Ehlers B."/>
            <person name="Leendertz F.H."/>
        </authorList>
    </citation>
    <scope>NUCLEOTIDE SEQUENCE [LARGE SCALE GENOMIC DNA]</scope>
    <source>
        <strain evidence="1 2">CGMCC 1.05381</strain>
    </source>
</reference>
<dbReference type="AlphaFoldDB" id="A0A2C8Z688"/>
<keyword evidence="2" id="KW-1185">Reference proteome</keyword>
<sequence>MDLDDDATEREAVDRVIFFVFGNGLEEGLRASSVETRGGKSPIERRPNLNEKNSAVLTAWLALAGGELVVGASEPFSELTPQLSSSTRSIWPVGYWPDGRHRSSRTRCLSSRHPCT</sequence>
<gene>
    <name evidence="1" type="ORF">SAMN06296378_0919</name>
</gene>
<organism evidence="1 2">
    <name type="scientific">Salinibacterium xinjiangense</name>
    <dbReference type="NCBI Taxonomy" id="386302"/>
    <lineage>
        <taxon>Bacteria</taxon>
        <taxon>Bacillati</taxon>
        <taxon>Actinomycetota</taxon>
        <taxon>Actinomycetes</taxon>
        <taxon>Micrococcales</taxon>
        <taxon>Microbacteriaceae</taxon>
        <taxon>Salinibacterium</taxon>
    </lineage>
</organism>
<protein>
    <submittedName>
        <fullName evidence="1">Uncharacterized protein</fullName>
    </submittedName>
</protein>